<gene>
    <name evidence="1" type="ORF">PghCCS26_16520</name>
</gene>
<name>A0ABQ6NJ47_9BACL</name>
<evidence type="ECO:0000313" key="2">
    <source>
        <dbReference type="Proteomes" id="UP001285921"/>
    </source>
</evidence>
<dbReference type="EMBL" id="BTCL01000004">
    <property type="protein sequence ID" value="GMK44524.1"/>
    <property type="molecule type" value="Genomic_DNA"/>
</dbReference>
<evidence type="ECO:0000313" key="1">
    <source>
        <dbReference type="EMBL" id="GMK44524.1"/>
    </source>
</evidence>
<proteinExistence type="predicted"/>
<organism evidence="1 2">
    <name type="scientific">Paenibacillus glycanilyticus</name>
    <dbReference type="NCBI Taxonomy" id="126569"/>
    <lineage>
        <taxon>Bacteria</taxon>
        <taxon>Bacillati</taxon>
        <taxon>Bacillota</taxon>
        <taxon>Bacilli</taxon>
        <taxon>Bacillales</taxon>
        <taxon>Paenibacillaceae</taxon>
        <taxon>Paenibacillus</taxon>
    </lineage>
</organism>
<dbReference type="RefSeq" id="WP_127498925.1">
    <property type="nucleotide sequence ID" value="NZ_BTCL01000004.1"/>
</dbReference>
<protein>
    <submittedName>
        <fullName evidence="1">Uncharacterized protein</fullName>
    </submittedName>
</protein>
<accession>A0ABQ6NJ47</accession>
<dbReference type="Proteomes" id="UP001285921">
    <property type="component" value="Unassembled WGS sequence"/>
</dbReference>
<comment type="caution">
    <text evidence="1">The sequence shown here is derived from an EMBL/GenBank/DDBJ whole genome shotgun (WGS) entry which is preliminary data.</text>
</comment>
<reference evidence="1 2" key="1">
    <citation type="submission" date="2023-05" db="EMBL/GenBank/DDBJ databases">
        <title>Draft genome of Paenibacillus sp. CCS26.</title>
        <authorList>
            <person name="Akita H."/>
            <person name="Shinto Y."/>
            <person name="Kimura Z."/>
        </authorList>
    </citation>
    <scope>NUCLEOTIDE SEQUENCE [LARGE SCALE GENOMIC DNA]</scope>
    <source>
        <strain evidence="1 2">CCS26</strain>
    </source>
</reference>
<keyword evidence="2" id="KW-1185">Reference proteome</keyword>
<sequence>MIETPHITAANELKTDEEIRKVMASKEPVIVYQDRMRLRPPLPIIAYNDDMVKIADGTTFLRSVTHFYTLSDEEKAKYNISEPKA</sequence>